<dbReference type="Proteomes" id="UP000203846">
    <property type="component" value="Segment"/>
</dbReference>
<accession>C3TWW0</accession>
<dbReference type="InterPro" id="IPR009265">
    <property type="entry name" value="AcMNPV_Orf29"/>
</dbReference>
<reference evidence="2 3" key="1">
    <citation type="journal article" date="2009" name="Virus Genes">
        <title>Morphology and genome of Euproctis pseudoconspersa nucleopolyhedrovirus.</title>
        <authorList>
            <person name="Tang X.D."/>
            <person name="Xiao Q."/>
            <person name="Ma X.C."/>
            <person name="Zhu Z.R."/>
            <person name="Zhang C.X."/>
        </authorList>
    </citation>
    <scope>NUCLEOTIDE SEQUENCE [LARGE SCALE GENOMIC DNA]</scope>
    <source>
        <strain evidence="2 3">Hangzhou</strain>
    </source>
</reference>
<evidence type="ECO:0008006" key="4">
    <source>
        <dbReference type="Google" id="ProtNLM"/>
    </source>
</evidence>
<sequence>MSSMQRQTRNNDRQDISSYGNLRCAQPSFLNDNKRRNYGGDVSFANDNNKSVKDLYAEVVYFKKQLEIKTTHQEKLKKITKNASELKQIDYKLHELRQNFLNFSVDHF</sequence>
<keyword evidence="3" id="KW-1185">Reference proteome</keyword>
<evidence type="ECO:0000313" key="3">
    <source>
        <dbReference type="Proteomes" id="UP000203846"/>
    </source>
</evidence>
<proteinExistence type="predicted"/>
<protein>
    <recommendedName>
        <fullName evidence="4">Ac29</fullName>
    </recommendedName>
</protein>
<organism evidence="2 3">
    <name type="scientific">Euproctis pseudoconspersa nucleopolyhedrovirus</name>
    <dbReference type="NCBI Taxonomy" id="307467"/>
    <lineage>
        <taxon>Viruses</taxon>
        <taxon>Viruses incertae sedis</taxon>
        <taxon>Naldaviricetes</taxon>
        <taxon>Lefavirales</taxon>
        <taxon>Baculoviridae</taxon>
        <taxon>Alphabaculovirus</taxon>
        <taxon>Alphabaculovirus eupseudoconspersae</taxon>
    </lineage>
</organism>
<dbReference type="Pfam" id="PF06034">
    <property type="entry name" value="DUF919"/>
    <property type="match status" value="1"/>
</dbReference>
<dbReference type="GeneID" id="7804607"/>
<dbReference type="OrthoDB" id="41706at10239"/>
<feature type="region of interest" description="Disordered" evidence="1">
    <location>
        <begin position="1"/>
        <end position="20"/>
    </location>
</feature>
<dbReference type="RefSeq" id="YP_002854662.1">
    <property type="nucleotide sequence ID" value="NC_012639.1"/>
</dbReference>
<evidence type="ECO:0000256" key="1">
    <source>
        <dbReference type="SAM" id="MobiDB-lite"/>
    </source>
</evidence>
<name>C3TWW0_9ABAC</name>
<dbReference type="KEGG" id="vg:7804607"/>
<evidence type="ECO:0000313" key="2">
    <source>
        <dbReference type="EMBL" id="ACO53502.1"/>
    </source>
</evidence>
<dbReference type="EMBL" id="FJ227128">
    <property type="protein sequence ID" value="ACO53502.1"/>
    <property type="molecule type" value="Genomic_DNA"/>
</dbReference>